<dbReference type="InterPro" id="IPR018060">
    <property type="entry name" value="HTH_AraC"/>
</dbReference>
<name>A0AAI8L8E5_9ACTN</name>
<dbReference type="SMART" id="SM00342">
    <property type="entry name" value="HTH_ARAC"/>
    <property type="match status" value="1"/>
</dbReference>
<dbReference type="InterPro" id="IPR009057">
    <property type="entry name" value="Homeodomain-like_sf"/>
</dbReference>
<feature type="domain" description="HTH araC/xylS-type" evidence="5">
    <location>
        <begin position="257"/>
        <end position="358"/>
    </location>
</feature>
<reference evidence="6 7" key="1">
    <citation type="submission" date="2018-09" db="EMBL/GenBank/DDBJ databases">
        <title>Production of Trimethoprim by Streptomyces sp. 3E-1.</title>
        <authorList>
            <person name="Kang H.J."/>
            <person name="Kim S.B."/>
        </authorList>
    </citation>
    <scope>NUCLEOTIDE SEQUENCE [LARGE SCALE GENOMIC DNA]</scope>
    <source>
        <strain evidence="6 7">3E-1</strain>
    </source>
</reference>
<organism evidence="6 7">
    <name type="scientific">Streptomyces griseorubiginosus</name>
    <dbReference type="NCBI Taxonomy" id="67304"/>
    <lineage>
        <taxon>Bacteria</taxon>
        <taxon>Bacillati</taxon>
        <taxon>Actinomycetota</taxon>
        <taxon>Actinomycetes</taxon>
        <taxon>Kitasatosporales</taxon>
        <taxon>Streptomycetaceae</taxon>
        <taxon>Streptomyces</taxon>
    </lineage>
</organism>
<dbReference type="AlphaFoldDB" id="A0AAI8L8E5"/>
<dbReference type="GO" id="GO:0043565">
    <property type="term" value="F:sequence-specific DNA binding"/>
    <property type="evidence" value="ECO:0007669"/>
    <property type="project" value="InterPro"/>
</dbReference>
<evidence type="ECO:0000256" key="3">
    <source>
        <dbReference type="ARBA" id="ARBA00023163"/>
    </source>
</evidence>
<dbReference type="PANTHER" id="PTHR46796:SF12">
    <property type="entry name" value="HTH-TYPE DNA-BINDING TRANSCRIPTIONAL ACTIVATOR EUTR"/>
    <property type="match status" value="1"/>
</dbReference>
<dbReference type="InterPro" id="IPR035418">
    <property type="entry name" value="AraC-bd_2"/>
</dbReference>
<keyword evidence="2" id="KW-0238">DNA-binding</keyword>
<dbReference type="PROSITE" id="PS00041">
    <property type="entry name" value="HTH_ARAC_FAMILY_1"/>
    <property type="match status" value="1"/>
</dbReference>
<evidence type="ECO:0000313" key="7">
    <source>
        <dbReference type="Proteomes" id="UP000265765"/>
    </source>
</evidence>
<accession>A0AAI8L8E5</accession>
<evidence type="ECO:0000259" key="5">
    <source>
        <dbReference type="PROSITE" id="PS01124"/>
    </source>
</evidence>
<dbReference type="Pfam" id="PF14525">
    <property type="entry name" value="AraC_binding_2"/>
    <property type="match status" value="1"/>
</dbReference>
<evidence type="ECO:0000313" key="6">
    <source>
        <dbReference type="EMBL" id="AYC43426.1"/>
    </source>
</evidence>
<dbReference type="PANTHER" id="PTHR46796">
    <property type="entry name" value="HTH-TYPE TRANSCRIPTIONAL ACTIVATOR RHAS-RELATED"/>
    <property type="match status" value="1"/>
</dbReference>
<dbReference type="InterPro" id="IPR050204">
    <property type="entry name" value="AraC_XylS_family_regulators"/>
</dbReference>
<feature type="region of interest" description="Disordered" evidence="4">
    <location>
        <begin position="1"/>
        <end position="40"/>
    </location>
</feature>
<dbReference type="Proteomes" id="UP000265765">
    <property type="component" value="Chromosome"/>
</dbReference>
<dbReference type="GO" id="GO:0003700">
    <property type="term" value="F:DNA-binding transcription factor activity"/>
    <property type="evidence" value="ECO:0007669"/>
    <property type="project" value="InterPro"/>
</dbReference>
<keyword evidence="1" id="KW-0805">Transcription regulation</keyword>
<evidence type="ECO:0000256" key="1">
    <source>
        <dbReference type="ARBA" id="ARBA00023015"/>
    </source>
</evidence>
<dbReference type="EMBL" id="CP032427">
    <property type="protein sequence ID" value="AYC43426.1"/>
    <property type="molecule type" value="Genomic_DNA"/>
</dbReference>
<keyword evidence="3" id="KW-0804">Transcription</keyword>
<proteinExistence type="predicted"/>
<gene>
    <name evidence="6" type="primary">virF</name>
    <name evidence="6" type="ORF">DWG14_07733</name>
</gene>
<sequence>MKPGPLPPGMRSRPRGHAEQQTPSGEGADDALAGDEERAAEFSSYATTSLEEAHDAIAAHYYNLRLEVAGPAARFATRLDVVELGALTVGDVRFGTEMRMSFGEPGVYHVAVPFSGCFSIQEGGGRVEVSTPGRALVFDPGRDIRVDTWSADCQALTVKIDKVAVLRQLEVLLGRSVSRPPRFGPYLDVSRGPGLSWMRLAMWNLLERDVAHGLLSRPMIRGRLEQTLLEGMLLATDHTFREALEAPPPPMRPASVKRVMDAVQELPAEPYDANRLAAIGQVGLRTLQEAFRRHVGMSPMAYVHEVRLQRVHRQLRAAAPGTTTVTDVAHAWGFVHLGRFARRYRERFGESPSQTLRSV</sequence>
<dbReference type="Gene3D" id="1.10.10.60">
    <property type="entry name" value="Homeodomain-like"/>
    <property type="match status" value="1"/>
</dbReference>
<dbReference type="SUPFAM" id="SSF46689">
    <property type="entry name" value="Homeodomain-like"/>
    <property type="match status" value="1"/>
</dbReference>
<protein>
    <submittedName>
        <fullName evidence="6">Virulence regulon transcriptional activator VirF</fullName>
    </submittedName>
</protein>
<dbReference type="KEGG" id="sge:DWG14_07733"/>
<evidence type="ECO:0000256" key="2">
    <source>
        <dbReference type="ARBA" id="ARBA00023125"/>
    </source>
</evidence>
<dbReference type="Pfam" id="PF12833">
    <property type="entry name" value="HTH_18"/>
    <property type="match status" value="1"/>
</dbReference>
<evidence type="ECO:0000256" key="4">
    <source>
        <dbReference type="SAM" id="MobiDB-lite"/>
    </source>
</evidence>
<dbReference type="InterPro" id="IPR018062">
    <property type="entry name" value="HTH_AraC-typ_CS"/>
</dbReference>
<dbReference type="PROSITE" id="PS01124">
    <property type="entry name" value="HTH_ARAC_FAMILY_2"/>
    <property type="match status" value="1"/>
</dbReference>